<dbReference type="Pfam" id="PF08547">
    <property type="entry name" value="CIA30"/>
    <property type="match status" value="1"/>
</dbReference>
<evidence type="ECO:0000256" key="2">
    <source>
        <dbReference type="SAM" id="MobiDB-lite"/>
    </source>
</evidence>
<name>A0ABR1RYU6_9PEZI</name>
<dbReference type="InterPro" id="IPR008979">
    <property type="entry name" value="Galactose-bd-like_sf"/>
</dbReference>
<dbReference type="PANTHER" id="PTHR13194:SF19">
    <property type="entry name" value="NAD(P)-BINDING ROSSMANN-FOLD SUPERFAMILY PROTEIN"/>
    <property type="match status" value="1"/>
</dbReference>
<protein>
    <recommendedName>
        <fullName evidence="3">NADH:ubiquinone oxidoreductase intermediate-associated protein 30 domain-containing protein</fullName>
    </recommendedName>
</protein>
<accession>A0ABR1RYU6</accession>
<comment type="similarity">
    <text evidence="1">Belongs to the CIA30 family.</text>
</comment>
<dbReference type="Proteomes" id="UP001396898">
    <property type="component" value="Unassembled WGS sequence"/>
</dbReference>
<feature type="region of interest" description="Disordered" evidence="2">
    <location>
        <begin position="213"/>
        <end position="238"/>
    </location>
</feature>
<feature type="compositionally biased region" description="Low complexity" evidence="2">
    <location>
        <begin position="216"/>
        <end position="225"/>
    </location>
</feature>
<dbReference type="SUPFAM" id="SSF49785">
    <property type="entry name" value="Galactose-binding domain-like"/>
    <property type="match status" value="1"/>
</dbReference>
<evidence type="ECO:0000313" key="4">
    <source>
        <dbReference type="EMBL" id="KAK8023097.1"/>
    </source>
</evidence>
<evidence type="ECO:0000313" key="5">
    <source>
        <dbReference type="Proteomes" id="UP001396898"/>
    </source>
</evidence>
<dbReference type="InterPro" id="IPR013857">
    <property type="entry name" value="NADH-UbQ_OxRdtase-assoc_prot30"/>
</dbReference>
<evidence type="ECO:0000256" key="1">
    <source>
        <dbReference type="ARBA" id="ARBA00007884"/>
    </source>
</evidence>
<reference evidence="4 5" key="1">
    <citation type="submission" date="2023-01" db="EMBL/GenBank/DDBJ databases">
        <title>Analysis of 21 Apiospora genomes using comparative genomics revels a genus with tremendous synthesis potential of carbohydrate active enzymes and secondary metabolites.</title>
        <authorList>
            <person name="Sorensen T."/>
        </authorList>
    </citation>
    <scope>NUCLEOTIDE SEQUENCE [LARGE SCALE GENOMIC DNA]</scope>
    <source>
        <strain evidence="4 5">CBS 20057</strain>
    </source>
</reference>
<feature type="domain" description="NADH:ubiquinone oxidoreductase intermediate-associated protein 30" evidence="3">
    <location>
        <begin position="23"/>
        <end position="199"/>
    </location>
</feature>
<dbReference type="InterPro" id="IPR039131">
    <property type="entry name" value="NDUFAF1"/>
</dbReference>
<evidence type="ECO:0000259" key="3">
    <source>
        <dbReference type="Pfam" id="PF08547"/>
    </source>
</evidence>
<sequence length="252" mass="27406">MSHVTMTTDKDCLFLFGGDAPWSAEAWTASDDRVRGGNSQSYLDCPAGAGKAVFHGTLDITALGGAGFASQRTVDGRAQPEQQRRWDVSAYDGLRLKVLREGGDGKKYTLTLKDEEVPKRPDGRDQSTVSWEYDFVSPKDGDGGKDDQVLFVPWGDFKPTYRGKPKPDAPGLDLANVRRISLMMRSFFGQQEGAFRLEVAYIAAVKDSSGKAVRPASVASSSSSAGYPEKGGNGGVRSEPKSWLTWMCGMFR</sequence>
<dbReference type="PANTHER" id="PTHR13194">
    <property type="entry name" value="COMPLEX I INTERMEDIATE-ASSOCIATED PROTEIN 30"/>
    <property type="match status" value="1"/>
</dbReference>
<keyword evidence="5" id="KW-1185">Reference proteome</keyword>
<comment type="caution">
    <text evidence="4">The sequence shown here is derived from an EMBL/GenBank/DDBJ whole genome shotgun (WGS) entry which is preliminary data.</text>
</comment>
<gene>
    <name evidence="4" type="ORF">PG991_006978</name>
</gene>
<dbReference type="EMBL" id="JAQQWI010000009">
    <property type="protein sequence ID" value="KAK8023097.1"/>
    <property type="molecule type" value="Genomic_DNA"/>
</dbReference>
<organism evidence="4 5">
    <name type="scientific">Apiospora marii</name>
    <dbReference type="NCBI Taxonomy" id="335849"/>
    <lineage>
        <taxon>Eukaryota</taxon>
        <taxon>Fungi</taxon>
        <taxon>Dikarya</taxon>
        <taxon>Ascomycota</taxon>
        <taxon>Pezizomycotina</taxon>
        <taxon>Sordariomycetes</taxon>
        <taxon>Xylariomycetidae</taxon>
        <taxon>Amphisphaeriales</taxon>
        <taxon>Apiosporaceae</taxon>
        <taxon>Apiospora</taxon>
    </lineage>
</organism>
<proteinExistence type="inferred from homology"/>